<dbReference type="AlphaFoldDB" id="A0A1M5E8M7"/>
<dbReference type="OrthoDB" id="7157592at2"/>
<feature type="transmembrane region" description="Helical" evidence="8">
    <location>
        <begin position="134"/>
        <end position="152"/>
    </location>
</feature>
<evidence type="ECO:0000256" key="8">
    <source>
        <dbReference type="SAM" id="Phobius"/>
    </source>
</evidence>
<evidence type="ECO:0000256" key="3">
    <source>
        <dbReference type="ARBA" id="ARBA00022475"/>
    </source>
</evidence>
<keyword evidence="3" id="KW-1003">Cell membrane</keyword>
<evidence type="ECO:0000256" key="1">
    <source>
        <dbReference type="ARBA" id="ARBA00004651"/>
    </source>
</evidence>
<evidence type="ECO:0000313" key="10">
    <source>
        <dbReference type="Proteomes" id="UP000184485"/>
    </source>
</evidence>
<protein>
    <submittedName>
        <fullName evidence="9">Putative xylitol transport system permease protein</fullName>
    </submittedName>
</protein>
<dbReference type="PANTHER" id="PTHR32196">
    <property type="entry name" value="ABC TRANSPORTER PERMEASE PROTEIN YPHD-RELATED-RELATED"/>
    <property type="match status" value="1"/>
</dbReference>
<accession>A0A1M5E8M7</accession>
<keyword evidence="6 8" id="KW-1133">Transmembrane helix</keyword>
<keyword evidence="4" id="KW-0997">Cell inner membrane</keyword>
<dbReference type="EMBL" id="FQUP01000002">
    <property type="protein sequence ID" value="SHF75557.1"/>
    <property type="molecule type" value="Genomic_DNA"/>
</dbReference>
<evidence type="ECO:0000256" key="7">
    <source>
        <dbReference type="ARBA" id="ARBA00023136"/>
    </source>
</evidence>
<dbReference type="RefSeq" id="WP_073053895.1">
    <property type="nucleotide sequence ID" value="NZ_FQUP01000002.1"/>
</dbReference>
<dbReference type="Pfam" id="PF02653">
    <property type="entry name" value="BPD_transp_2"/>
    <property type="match status" value="1"/>
</dbReference>
<feature type="transmembrane region" description="Helical" evidence="8">
    <location>
        <begin position="106"/>
        <end position="127"/>
    </location>
</feature>
<dbReference type="InterPro" id="IPR001851">
    <property type="entry name" value="ABC_transp_permease"/>
</dbReference>
<keyword evidence="2" id="KW-0813">Transport</keyword>
<organism evidence="9 10">
    <name type="scientific">Kaistia soli DSM 19436</name>
    <dbReference type="NCBI Taxonomy" id="1122133"/>
    <lineage>
        <taxon>Bacteria</taxon>
        <taxon>Pseudomonadati</taxon>
        <taxon>Pseudomonadota</taxon>
        <taxon>Alphaproteobacteria</taxon>
        <taxon>Hyphomicrobiales</taxon>
        <taxon>Kaistiaceae</taxon>
        <taxon>Kaistia</taxon>
    </lineage>
</organism>
<comment type="subcellular location">
    <subcellularLocation>
        <location evidence="1">Cell membrane</location>
        <topology evidence="1">Multi-pass membrane protein</topology>
    </subcellularLocation>
</comment>
<feature type="transmembrane region" description="Helical" evidence="8">
    <location>
        <begin position="262"/>
        <end position="292"/>
    </location>
</feature>
<dbReference type="CDD" id="cd06579">
    <property type="entry name" value="TM_PBP1_transp_AraH_like"/>
    <property type="match status" value="1"/>
</dbReference>
<feature type="transmembrane region" description="Helical" evidence="8">
    <location>
        <begin position="223"/>
        <end position="242"/>
    </location>
</feature>
<evidence type="ECO:0000256" key="2">
    <source>
        <dbReference type="ARBA" id="ARBA00022448"/>
    </source>
</evidence>
<feature type="transmembrane region" description="Helical" evidence="8">
    <location>
        <begin position="55"/>
        <end position="74"/>
    </location>
</feature>
<feature type="transmembrane region" description="Helical" evidence="8">
    <location>
        <begin position="172"/>
        <end position="194"/>
    </location>
</feature>
<gene>
    <name evidence="9" type="ORF">SAMN02745157_2925</name>
</gene>
<dbReference type="Proteomes" id="UP000184485">
    <property type="component" value="Unassembled WGS sequence"/>
</dbReference>
<evidence type="ECO:0000313" key="9">
    <source>
        <dbReference type="EMBL" id="SHF75557.1"/>
    </source>
</evidence>
<keyword evidence="10" id="KW-1185">Reference proteome</keyword>
<evidence type="ECO:0000256" key="4">
    <source>
        <dbReference type="ARBA" id="ARBA00022519"/>
    </source>
</evidence>
<keyword evidence="7 8" id="KW-0472">Membrane</keyword>
<dbReference type="PANTHER" id="PTHR32196:SF21">
    <property type="entry name" value="ABC TRANSPORTER PERMEASE PROTEIN YPHD-RELATED"/>
    <property type="match status" value="1"/>
</dbReference>
<proteinExistence type="predicted"/>
<evidence type="ECO:0000256" key="6">
    <source>
        <dbReference type="ARBA" id="ARBA00022989"/>
    </source>
</evidence>
<feature type="transmembrane region" description="Helical" evidence="8">
    <location>
        <begin position="22"/>
        <end position="43"/>
    </location>
</feature>
<feature type="transmembrane region" description="Helical" evidence="8">
    <location>
        <begin position="81"/>
        <end position="100"/>
    </location>
</feature>
<keyword evidence="5 8" id="KW-0812">Transmembrane</keyword>
<dbReference type="GO" id="GO:0022857">
    <property type="term" value="F:transmembrane transporter activity"/>
    <property type="evidence" value="ECO:0007669"/>
    <property type="project" value="InterPro"/>
</dbReference>
<sequence length="328" mass="33653">MSDLTASQAAGSESRGRAFGRFLSRYGILISFLILFVILSFAHPNFLSTGNLTNVLRQVSINGILAIGMTFVILTGGIDLSVGSILAVAGVVAGSLVTGGDPSHPMVAILAAVAVGAAVGTINGTLIARFGVPAFVATLGMLSMARGATLLYSDGRPIPNLSPAFRWLGQGFIAGVPVPVIVFLLVFVVAWIVLRFTVYGRWVYAVGGNVKSARTSGIPTRSVVFSVYLLMGALAGLAGAILTARTTSALPQAGLGYELDAIAAVVIGGTSLTGGIGSVVYTLIGALIIGVISNGLDLMGVSSYYQQIIKGAIIVVAVLVDRSRNLNP</sequence>
<dbReference type="STRING" id="1122133.SAMN02745157_2925"/>
<evidence type="ECO:0000256" key="5">
    <source>
        <dbReference type="ARBA" id="ARBA00022692"/>
    </source>
</evidence>
<reference evidence="9 10" key="1">
    <citation type="submission" date="2016-11" db="EMBL/GenBank/DDBJ databases">
        <authorList>
            <person name="Jaros S."/>
            <person name="Januszkiewicz K."/>
            <person name="Wedrychowicz H."/>
        </authorList>
    </citation>
    <scope>NUCLEOTIDE SEQUENCE [LARGE SCALE GENOMIC DNA]</scope>
    <source>
        <strain evidence="9 10">DSM 19436</strain>
    </source>
</reference>
<name>A0A1M5E8M7_9HYPH</name>
<dbReference type="GO" id="GO:0005886">
    <property type="term" value="C:plasma membrane"/>
    <property type="evidence" value="ECO:0007669"/>
    <property type="project" value="UniProtKB-SubCell"/>
</dbReference>